<feature type="region of interest" description="Disordered" evidence="1">
    <location>
        <begin position="149"/>
        <end position="216"/>
    </location>
</feature>
<name>A0A8S8ZKH5_SORMA</name>
<protein>
    <submittedName>
        <fullName evidence="2">Uncharacterized protein</fullName>
    </submittedName>
</protein>
<feature type="compositionally biased region" description="Basic and acidic residues" evidence="1">
    <location>
        <begin position="200"/>
        <end position="210"/>
    </location>
</feature>
<organism evidence="2 3">
    <name type="scientific">Sordaria macrospora</name>
    <dbReference type="NCBI Taxonomy" id="5147"/>
    <lineage>
        <taxon>Eukaryota</taxon>
        <taxon>Fungi</taxon>
        <taxon>Dikarya</taxon>
        <taxon>Ascomycota</taxon>
        <taxon>Pezizomycotina</taxon>
        <taxon>Sordariomycetes</taxon>
        <taxon>Sordariomycetidae</taxon>
        <taxon>Sordariales</taxon>
        <taxon>Sordariaceae</taxon>
        <taxon>Sordaria</taxon>
    </lineage>
</organism>
<reference evidence="2 3" key="1">
    <citation type="submission" date="2017-07" db="EMBL/GenBank/DDBJ databases">
        <title>Genome sequence of the Sordaria macrospora wild type strain R19027.</title>
        <authorList>
            <person name="Nowrousian M."/>
            <person name="Teichert I."/>
            <person name="Kueck U."/>
        </authorList>
    </citation>
    <scope>NUCLEOTIDE SEQUENCE [LARGE SCALE GENOMIC DNA]</scope>
    <source>
        <strain evidence="2 3">R19027</strain>
        <tissue evidence="2">Mycelium</tissue>
    </source>
</reference>
<dbReference type="Proteomes" id="UP000433876">
    <property type="component" value="Unassembled WGS sequence"/>
</dbReference>
<evidence type="ECO:0000256" key="1">
    <source>
        <dbReference type="SAM" id="MobiDB-lite"/>
    </source>
</evidence>
<evidence type="ECO:0000313" key="3">
    <source>
        <dbReference type="Proteomes" id="UP000433876"/>
    </source>
</evidence>
<comment type="caution">
    <text evidence="2">The sequence shown here is derived from an EMBL/GenBank/DDBJ whole genome shotgun (WGS) entry which is preliminary data.</text>
</comment>
<dbReference type="AlphaFoldDB" id="A0A8S8ZKH5"/>
<accession>A0A8S8ZKH5</accession>
<dbReference type="OMA" id="DYCLTKL"/>
<dbReference type="VEuPathDB" id="FungiDB:SMAC_02486"/>
<sequence length="540" mass="60150">MEGTTVNLPLGSITVARKHSPLSLELTASFLINSETITLGLNQLTATGLFQHSKDGNLWMAKSGSCQLVFKTFINGQLPDPNVINPAIISSLIGMAAECPDEDEKTETSYFLCHPDLSSETIVPPPVTCVKFKGLVCKINLQIDASWRAGGRRRPSTKANEEPIQVEPEPPVAEESGPGKRRNPRWITRAANVKYADTSRQPDRKARLDTQPDSTNSESDAVILLSISKEEQKEMALFLDVALRKLIGVKHTSPGVKITEDTQFPSLIEIAPAVWNIRYLQSMTAHAKTIPAISNGIARLRNARSATLREKVNRLLGAEAVSSTPSHPDNLEDGIRKEVEKRLWLLCQTSIRVEPIVKNSKRKVKGDGEVPADTLEEEILEKFTQLTEDGWANHHHSFLAYDYPFDLFEEGTDTDMETDTDAVEYEYQYELGNATLLEDGEGWLSEDHTEEETYGESELDLGNDDREVMALYEPHPSSEGDYVYADGLGNLHPIPRHQAIQAGQIDGLAGDELPFEEEYYEEEFGDAEEYLGGYLQWDFA</sequence>
<dbReference type="EMBL" id="NMPR01000125">
    <property type="protein sequence ID" value="KAA8629748.1"/>
    <property type="molecule type" value="Genomic_DNA"/>
</dbReference>
<proteinExistence type="predicted"/>
<gene>
    <name evidence="2" type="ORF">SMACR_02486</name>
</gene>
<evidence type="ECO:0000313" key="2">
    <source>
        <dbReference type="EMBL" id="KAA8629748.1"/>
    </source>
</evidence>